<evidence type="ECO:0000313" key="4">
    <source>
        <dbReference type="Proteomes" id="UP001187734"/>
    </source>
</evidence>
<organism evidence="3 4">
    <name type="scientific">Fusarium torulosum</name>
    <dbReference type="NCBI Taxonomy" id="33205"/>
    <lineage>
        <taxon>Eukaryota</taxon>
        <taxon>Fungi</taxon>
        <taxon>Dikarya</taxon>
        <taxon>Ascomycota</taxon>
        <taxon>Pezizomycotina</taxon>
        <taxon>Sordariomycetes</taxon>
        <taxon>Hypocreomycetidae</taxon>
        <taxon>Hypocreales</taxon>
        <taxon>Nectriaceae</taxon>
        <taxon>Fusarium</taxon>
    </lineage>
</organism>
<keyword evidence="2" id="KW-0732">Signal</keyword>
<comment type="caution">
    <text evidence="3">The sequence shown here is derived from an EMBL/GenBank/DDBJ whole genome shotgun (WGS) entry which is preliminary data.</text>
</comment>
<sequence length="276" mass="28718">MKSAYALTLCLSGMMGVDAWVLPGGAAPKSNYALQRPNDQAGNRNSAGTGIKFSPNQGSSAPKSGTVPGFIPVKGLAGGPSKRHSLYVRAAQPDDDGDDDAGDDEDAQMTAFSHPAFRIGTLKQADSGDDETKSFKVNNKKQNGKNKADDKKSKHSGDDDSTKTSEDNKTKTSSGASATKTTSKSSGSKHSGDDEKKVDDKKPKHSGGDDGTKTSKDHKTKTSSAASATKTPSKSNGSKHSGDDNKKTSKKAGDSKSSTKSKSKDAAHKSHTSKHS</sequence>
<proteinExistence type="predicted"/>
<dbReference type="Proteomes" id="UP001187734">
    <property type="component" value="Unassembled WGS sequence"/>
</dbReference>
<name>A0AAE8SHF7_9HYPO</name>
<feature type="compositionally biased region" description="Low complexity" evidence="1">
    <location>
        <begin position="171"/>
        <end position="189"/>
    </location>
</feature>
<feature type="compositionally biased region" description="Acidic residues" evidence="1">
    <location>
        <begin position="93"/>
        <end position="107"/>
    </location>
</feature>
<feature type="region of interest" description="Disordered" evidence="1">
    <location>
        <begin position="27"/>
        <end position="276"/>
    </location>
</feature>
<gene>
    <name evidence="3" type="ORF">FTOL_05811</name>
</gene>
<feature type="compositionally biased region" description="Low complexity" evidence="1">
    <location>
        <begin position="222"/>
        <end position="235"/>
    </location>
</feature>
<feature type="chain" id="PRO_5042234557" evidence="2">
    <location>
        <begin position="20"/>
        <end position="276"/>
    </location>
</feature>
<dbReference type="EMBL" id="ONZP01000184">
    <property type="protein sequence ID" value="SPJ76080.1"/>
    <property type="molecule type" value="Genomic_DNA"/>
</dbReference>
<protein>
    <submittedName>
        <fullName evidence="3">Uncharacterized protein</fullName>
    </submittedName>
</protein>
<feature type="compositionally biased region" description="Basic and acidic residues" evidence="1">
    <location>
        <begin position="190"/>
        <end position="217"/>
    </location>
</feature>
<evidence type="ECO:0000313" key="3">
    <source>
        <dbReference type="EMBL" id="SPJ76080.1"/>
    </source>
</evidence>
<feature type="signal peptide" evidence="2">
    <location>
        <begin position="1"/>
        <end position="19"/>
    </location>
</feature>
<feature type="compositionally biased region" description="Polar residues" evidence="1">
    <location>
        <begin position="37"/>
        <end position="63"/>
    </location>
</feature>
<keyword evidence="4" id="KW-1185">Reference proteome</keyword>
<evidence type="ECO:0000256" key="1">
    <source>
        <dbReference type="SAM" id="MobiDB-lite"/>
    </source>
</evidence>
<accession>A0AAE8SHF7</accession>
<dbReference type="AlphaFoldDB" id="A0AAE8SHF7"/>
<reference evidence="3" key="1">
    <citation type="submission" date="2018-03" db="EMBL/GenBank/DDBJ databases">
        <authorList>
            <person name="Guldener U."/>
        </authorList>
    </citation>
    <scope>NUCLEOTIDE SEQUENCE</scope>
</reference>
<evidence type="ECO:0000256" key="2">
    <source>
        <dbReference type="SAM" id="SignalP"/>
    </source>
</evidence>
<feature type="compositionally biased region" description="Basic and acidic residues" evidence="1">
    <location>
        <begin position="146"/>
        <end position="170"/>
    </location>
</feature>
<feature type="compositionally biased region" description="Basic and acidic residues" evidence="1">
    <location>
        <begin position="240"/>
        <end position="254"/>
    </location>
</feature>